<name>A0A2P2JFZ9_RHIMU</name>
<organism evidence="2">
    <name type="scientific">Rhizophora mucronata</name>
    <name type="common">Asiatic mangrove</name>
    <dbReference type="NCBI Taxonomy" id="61149"/>
    <lineage>
        <taxon>Eukaryota</taxon>
        <taxon>Viridiplantae</taxon>
        <taxon>Streptophyta</taxon>
        <taxon>Embryophyta</taxon>
        <taxon>Tracheophyta</taxon>
        <taxon>Spermatophyta</taxon>
        <taxon>Magnoliopsida</taxon>
        <taxon>eudicotyledons</taxon>
        <taxon>Gunneridae</taxon>
        <taxon>Pentapetalae</taxon>
        <taxon>rosids</taxon>
        <taxon>fabids</taxon>
        <taxon>Malpighiales</taxon>
        <taxon>Rhizophoraceae</taxon>
        <taxon>Rhizophora</taxon>
    </lineage>
</organism>
<keyword evidence="1" id="KW-0812">Transmembrane</keyword>
<sequence length="166" mass="18086">MLSLESMNGVAITPALLIRRFRGRPNELKFDAKFPTDDIELRSSSMASTLAEGISLIIASLTSLPADIFLTAIITRTPRNARTRAVSVPMPLDAPVTIAVRPDPSTPFVTSSAVDDDENPDGPFLLNHHILSLSVSVSRVHCVAFLVAAGLVMYMEFKCLILYFLL</sequence>
<dbReference type="AlphaFoldDB" id="A0A2P2JFZ9"/>
<dbReference type="EMBL" id="GGEC01011876">
    <property type="protein sequence ID" value="MBW92359.1"/>
    <property type="molecule type" value="Transcribed_RNA"/>
</dbReference>
<feature type="transmembrane region" description="Helical" evidence="1">
    <location>
        <begin position="53"/>
        <end position="74"/>
    </location>
</feature>
<keyword evidence="1" id="KW-0472">Membrane</keyword>
<proteinExistence type="predicted"/>
<accession>A0A2P2JFZ9</accession>
<reference evidence="2" key="1">
    <citation type="submission" date="2018-02" db="EMBL/GenBank/DDBJ databases">
        <title>Rhizophora mucronata_Transcriptome.</title>
        <authorList>
            <person name="Meera S.P."/>
            <person name="Sreeshan A."/>
            <person name="Augustine A."/>
        </authorList>
    </citation>
    <scope>NUCLEOTIDE SEQUENCE</scope>
    <source>
        <tissue evidence="2">Leaf</tissue>
    </source>
</reference>
<protein>
    <submittedName>
        <fullName evidence="2">Uncharacterized protein MANES_06G150100</fullName>
    </submittedName>
</protein>
<evidence type="ECO:0000313" key="2">
    <source>
        <dbReference type="EMBL" id="MBW92359.1"/>
    </source>
</evidence>
<evidence type="ECO:0000256" key="1">
    <source>
        <dbReference type="SAM" id="Phobius"/>
    </source>
</evidence>
<keyword evidence="1" id="KW-1133">Transmembrane helix</keyword>
<feature type="transmembrane region" description="Helical" evidence="1">
    <location>
        <begin position="142"/>
        <end position="165"/>
    </location>
</feature>